<dbReference type="Pfam" id="PF07525">
    <property type="entry name" value="SOCS_box"/>
    <property type="match status" value="1"/>
</dbReference>
<dbReference type="EMBL" id="JABXBU010000011">
    <property type="protein sequence ID" value="KAF8791237.1"/>
    <property type="molecule type" value="Genomic_DNA"/>
</dbReference>
<accession>A0A8T0FIZ3</accession>
<reference evidence="2" key="2">
    <citation type="submission" date="2020-06" db="EMBL/GenBank/DDBJ databases">
        <authorList>
            <person name="Sheffer M."/>
        </authorList>
    </citation>
    <scope>NUCLEOTIDE SEQUENCE</scope>
</reference>
<evidence type="ECO:0000313" key="3">
    <source>
        <dbReference type="Proteomes" id="UP000807504"/>
    </source>
</evidence>
<organism evidence="2 3">
    <name type="scientific">Argiope bruennichi</name>
    <name type="common">Wasp spider</name>
    <name type="synonym">Aranea bruennichi</name>
    <dbReference type="NCBI Taxonomy" id="94029"/>
    <lineage>
        <taxon>Eukaryota</taxon>
        <taxon>Metazoa</taxon>
        <taxon>Ecdysozoa</taxon>
        <taxon>Arthropoda</taxon>
        <taxon>Chelicerata</taxon>
        <taxon>Arachnida</taxon>
        <taxon>Araneae</taxon>
        <taxon>Araneomorphae</taxon>
        <taxon>Entelegynae</taxon>
        <taxon>Araneoidea</taxon>
        <taxon>Araneidae</taxon>
        <taxon>Argiope</taxon>
    </lineage>
</organism>
<name>A0A8T0FIZ3_ARGBR</name>
<reference evidence="2" key="1">
    <citation type="journal article" date="2020" name="bioRxiv">
        <title>Chromosome-level reference genome of the European wasp spider Argiope bruennichi: a resource for studies on range expansion and evolutionary adaptation.</title>
        <authorList>
            <person name="Sheffer M.M."/>
            <person name="Hoppe A."/>
            <person name="Krehenwinkel H."/>
            <person name="Uhl G."/>
            <person name="Kuss A.W."/>
            <person name="Jensen L."/>
            <person name="Jensen C."/>
            <person name="Gillespie R.G."/>
            <person name="Hoff K.J."/>
            <person name="Prost S."/>
        </authorList>
    </citation>
    <scope>NUCLEOTIDE SEQUENCE</scope>
</reference>
<dbReference type="Proteomes" id="UP000807504">
    <property type="component" value="Unassembled WGS sequence"/>
</dbReference>
<dbReference type="GO" id="GO:0035556">
    <property type="term" value="P:intracellular signal transduction"/>
    <property type="evidence" value="ECO:0007669"/>
    <property type="project" value="InterPro"/>
</dbReference>
<dbReference type="InterPro" id="IPR001496">
    <property type="entry name" value="SOCS_box"/>
</dbReference>
<keyword evidence="3" id="KW-1185">Reference proteome</keyword>
<gene>
    <name evidence="2" type="ORF">HNY73_006133</name>
</gene>
<dbReference type="SMART" id="SM00969">
    <property type="entry name" value="SOCS_box"/>
    <property type="match status" value="1"/>
</dbReference>
<proteinExistence type="predicted"/>
<dbReference type="PROSITE" id="PS50225">
    <property type="entry name" value="SOCS"/>
    <property type="match status" value="1"/>
</dbReference>
<feature type="domain" description="SOCS box" evidence="1">
    <location>
        <begin position="363"/>
        <end position="405"/>
    </location>
</feature>
<dbReference type="InterPro" id="IPR036036">
    <property type="entry name" value="SOCS_box-like_dom_sf"/>
</dbReference>
<comment type="caution">
    <text evidence="2">The sequence shown here is derived from an EMBL/GenBank/DDBJ whole genome shotgun (WGS) entry which is preliminary data.</text>
</comment>
<evidence type="ECO:0000259" key="1">
    <source>
        <dbReference type="PROSITE" id="PS50225"/>
    </source>
</evidence>
<protein>
    <recommendedName>
        <fullName evidence="1">SOCS box domain-containing protein</fullName>
    </recommendedName>
</protein>
<evidence type="ECO:0000313" key="2">
    <source>
        <dbReference type="EMBL" id="KAF8791237.1"/>
    </source>
</evidence>
<dbReference type="CDD" id="cd03716">
    <property type="entry name" value="SOCS_ASB_like"/>
    <property type="match status" value="1"/>
</dbReference>
<dbReference type="SUPFAM" id="SSF158235">
    <property type="entry name" value="SOCS box-like"/>
    <property type="match status" value="1"/>
</dbReference>
<sequence length="405" mass="48447">MQFIDGMQFDDRTKLLKLNDAKTIAKYSFHCHKSVTYLDLSLQEYSVYNKRFPNERKFYHKYVCTDQGLQKYLRPSKEYEKTILLQNFHLDISKEREPATGEVEYSTVNQNRIYDCEIVYNVIPETYFYESHLTEYIKNALEKNTEKLSIIKLCLKLLKNKDFHVFFIKPGNKRSFIPLIIKYCSDFELLVNVLKVLSFDIWIIYDSEPDQLDFFLYRVHALKEGRKALEKDIIYMGFANSMSKNVEILLKYQNFPKFSCRSYQYALRNLINERDDLESAELMHLVKPTEDKFQAILAFLAFKEKSEAAFQNLRLLWRSLPMCFITLNEFEYTFGPMFDPREIKEIYDFYTDVIEQHAPSCLPRKLKHYCRLKIRTLLYEQEHLHDGIDELGLPLDLQLYLKLKN</sequence>
<dbReference type="AlphaFoldDB" id="A0A8T0FIZ3"/>